<keyword evidence="2" id="KW-1185">Reference proteome</keyword>
<accession>A0ACB9YBY7</accession>
<organism evidence="1 2">
    <name type="scientific">Plasmodium brasilianum</name>
    <dbReference type="NCBI Taxonomy" id="5824"/>
    <lineage>
        <taxon>Eukaryota</taxon>
        <taxon>Sar</taxon>
        <taxon>Alveolata</taxon>
        <taxon>Apicomplexa</taxon>
        <taxon>Aconoidasida</taxon>
        <taxon>Haemosporida</taxon>
        <taxon>Plasmodiidae</taxon>
        <taxon>Plasmodium</taxon>
        <taxon>Plasmodium (Plasmodium)</taxon>
    </lineage>
</organism>
<comment type="caution">
    <text evidence="1">The sequence shown here is derived from an EMBL/GenBank/DDBJ whole genome shotgun (WGS) entry which is preliminary data.</text>
</comment>
<dbReference type="Proteomes" id="UP001056978">
    <property type="component" value="Chromosome 7"/>
</dbReference>
<evidence type="ECO:0000313" key="2">
    <source>
        <dbReference type="Proteomes" id="UP001056978"/>
    </source>
</evidence>
<reference evidence="1" key="1">
    <citation type="submission" date="2022-06" db="EMBL/GenBank/DDBJ databases">
        <title>The First Complete Genome of the Simian Malaria Parasite Plasmodium brasilianum.</title>
        <authorList>
            <person name="Bajic M."/>
            <person name="Ravishankar S."/>
        </authorList>
    </citation>
    <scope>NUCLEOTIDE SEQUENCE</scope>
    <source>
        <strain evidence="1">Bolivian I</strain>
    </source>
</reference>
<dbReference type="EMBL" id="CM043775">
    <property type="protein sequence ID" value="KAI4839225.1"/>
    <property type="molecule type" value="Genomic_DNA"/>
</dbReference>
<protein>
    <submittedName>
        <fullName evidence="1">Uncharacterized protein</fullName>
    </submittedName>
</protein>
<gene>
    <name evidence="1" type="ORF">MKS88_001769</name>
</gene>
<proteinExistence type="predicted"/>
<sequence>MKQKIKFIMFIKIYLFLLLTSMYCLHNDVWVFSKFMDEICKVGGNLHRRNYRSLANCKQDKYSNNVYLKGNFRKNGVNKGKDISNNGKGPKGKNKQLNRCLLNKEQYYTEVIDYNNCIFDGKHFHFEKKWIQKKDYDDFLEQRKRVCDIALKKIKLRNYGFGFSIFIIFLLLGIGLPILKGYKLLDNLSDTIPFSYIMVFIEDYVNKGLEKYIYLISFCVLIIIVSIILIITIPKILRNNEKYNKIKLLTE</sequence>
<name>A0ACB9YBY7_PLABR</name>
<evidence type="ECO:0000313" key="1">
    <source>
        <dbReference type="EMBL" id="KAI4839225.1"/>
    </source>
</evidence>